<feature type="transmembrane region" description="Helical" evidence="9">
    <location>
        <begin position="198"/>
        <end position="217"/>
    </location>
</feature>
<evidence type="ECO:0000256" key="2">
    <source>
        <dbReference type="ARBA" id="ARBA00007783"/>
    </source>
</evidence>
<evidence type="ECO:0000256" key="9">
    <source>
        <dbReference type="RuleBase" id="RU361157"/>
    </source>
</evidence>
<keyword evidence="8 9" id="KW-0472">Membrane</keyword>
<evidence type="ECO:0000256" key="8">
    <source>
        <dbReference type="ARBA" id="ARBA00023136"/>
    </source>
</evidence>
<dbReference type="Proteomes" id="UP001059844">
    <property type="component" value="Chromosome"/>
</dbReference>
<feature type="transmembrane region" description="Helical" evidence="9">
    <location>
        <begin position="83"/>
        <end position="100"/>
    </location>
</feature>
<dbReference type="EMBL" id="CP101751">
    <property type="protein sequence ID" value="UUC47013.1"/>
    <property type="molecule type" value="Genomic_DNA"/>
</dbReference>
<dbReference type="RefSeq" id="WP_256552648.1">
    <property type="nucleotide sequence ID" value="NZ_CP101751.1"/>
</dbReference>
<keyword evidence="3 9" id="KW-0813">Transport</keyword>
<evidence type="ECO:0000313" key="11">
    <source>
        <dbReference type="EMBL" id="UUC47013.1"/>
    </source>
</evidence>
<accession>A0ABY5IZ46</accession>
<gene>
    <name evidence="11" type="ORF">NOX80_07370</name>
</gene>
<keyword evidence="12" id="KW-1185">Reference proteome</keyword>
<feature type="domain" description="ABC transmembrane type-2" evidence="10">
    <location>
        <begin position="53"/>
        <end position="282"/>
    </location>
</feature>
<sequence length="290" mass="33642">MNTEAADKEKWLYEITPKAKLFSFDFGEIWKYRDLLVMFVKRDIVTYYKQTILGPLWFLIQPLVTSIIQFIVFFKIAKLQSDGIPYFLFALAGNTLWFYFSECFKTTSETFRTNQNIFGKVYFPRIIMPLAMTVSNLVKFGIQFLLFLAVLGYYIWKGFPIEPNWTVLLTPVLLLIMALISLGLGMIISSLTTKYRDLTFVVSFGVSLYMYVTPVIYPVSQVIQELPEGYSWLVYVNPLTSIFEFFKYSYLGKGTFTMLGLLYSVVTTIGIFLLGLIIFNRTERSFIDTI</sequence>
<evidence type="ECO:0000256" key="6">
    <source>
        <dbReference type="ARBA" id="ARBA00022692"/>
    </source>
</evidence>
<feature type="transmembrane region" description="Helical" evidence="9">
    <location>
        <begin position="168"/>
        <end position="191"/>
    </location>
</feature>
<feature type="transmembrane region" description="Helical" evidence="9">
    <location>
        <begin position="56"/>
        <end position="77"/>
    </location>
</feature>
<name>A0ABY5IZ46_9FLAO</name>
<evidence type="ECO:0000256" key="1">
    <source>
        <dbReference type="ARBA" id="ARBA00004429"/>
    </source>
</evidence>
<organism evidence="11 12">
    <name type="scientific">Flavobacterium cerinum</name>
    <dbReference type="NCBI Taxonomy" id="2502784"/>
    <lineage>
        <taxon>Bacteria</taxon>
        <taxon>Pseudomonadati</taxon>
        <taxon>Bacteroidota</taxon>
        <taxon>Flavobacteriia</taxon>
        <taxon>Flavobacteriales</taxon>
        <taxon>Flavobacteriaceae</taxon>
        <taxon>Flavobacterium</taxon>
    </lineage>
</organism>
<dbReference type="Pfam" id="PF01061">
    <property type="entry name" value="ABC2_membrane"/>
    <property type="match status" value="1"/>
</dbReference>
<keyword evidence="7 9" id="KW-1133">Transmembrane helix</keyword>
<feature type="transmembrane region" description="Helical" evidence="9">
    <location>
        <begin position="258"/>
        <end position="279"/>
    </location>
</feature>
<reference evidence="11" key="1">
    <citation type="submission" date="2022-07" db="EMBL/GenBank/DDBJ databases">
        <title>Isolation, identification, and degradation of a PFOSA degrading strain from sewage treatment plant.</title>
        <authorList>
            <person name="Zhang L."/>
            <person name="Huo Y."/>
        </authorList>
    </citation>
    <scope>NUCLEOTIDE SEQUENCE</scope>
    <source>
        <strain evidence="11">C1</strain>
    </source>
</reference>
<evidence type="ECO:0000256" key="7">
    <source>
        <dbReference type="ARBA" id="ARBA00022989"/>
    </source>
</evidence>
<dbReference type="InterPro" id="IPR013525">
    <property type="entry name" value="ABC2_TM"/>
</dbReference>
<evidence type="ECO:0000256" key="5">
    <source>
        <dbReference type="ARBA" id="ARBA00022519"/>
    </source>
</evidence>
<evidence type="ECO:0000259" key="10">
    <source>
        <dbReference type="PROSITE" id="PS51012"/>
    </source>
</evidence>
<evidence type="ECO:0000256" key="4">
    <source>
        <dbReference type="ARBA" id="ARBA00022475"/>
    </source>
</evidence>
<dbReference type="PROSITE" id="PS51012">
    <property type="entry name" value="ABC_TM2"/>
    <property type="match status" value="1"/>
</dbReference>
<comment type="subcellular location">
    <subcellularLocation>
        <location evidence="1">Cell inner membrane</location>
        <topology evidence="1">Multi-pass membrane protein</topology>
    </subcellularLocation>
    <subcellularLocation>
        <location evidence="9">Cell membrane</location>
        <topology evidence="9">Multi-pass membrane protein</topology>
    </subcellularLocation>
</comment>
<proteinExistence type="inferred from homology"/>
<evidence type="ECO:0000313" key="12">
    <source>
        <dbReference type="Proteomes" id="UP001059844"/>
    </source>
</evidence>
<dbReference type="PANTHER" id="PTHR30413">
    <property type="entry name" value="INNER MEMBRANE TRANSPORT PERMEASE"/>
    <property type="match status" value="1"/>
</dbReference>
<keyword evidence="5" id="KW-0997">Cell inner membrane</keyword>
<dbReference type="PANTHER" id="PTHR30413:SF8">
    <property type="entry name" value="TRANSPORT PERMEASE PROTEIN"/>
    <property type="match status" value="1"/>
</dbReference>
<keyword evidence="6 9" id="KW-0812">Transmembrane</keyword>
<feature type="transmembrane region" description="Helical" evidence="9">
    <location>
        <begin position="137"/>
        <end position="156"/>
    </location>
</feature>
<dbReference type="InterPro" id="IPR047817">
    <property type="entry name" value="ABC2_TM_bact-type"/>
</dbReference>
<comment type="similarity">
    <text evidence="2 9">Belongs to the ABC-2 integral membrane protein family.</text>
</comment>
<protein>
    <recommendedName>
        <fullName evidence="9">Transport permease protein</fullName>
    </recommendedName>
</protein>
<keyword evidence="4 9" id="KW-1003">Cell membrane</keyword>
<evidence type="ECO:0000256" key="3">
    <source>
        <dbReference type="ARBA" id="ARBA00022448"/>
    </source>
</evidence>